<feature type="active site" description="Charge relay system" evidence="5">
    <location>
        <position position="393"/>
    </location>
</feature>
<comment type="similarity">
    <text evidence="1 5">Belongs to the peptidase S8 family.</text>
</comment>
<dbReference type="PRINTS" id="PR00723">
    <property type="entry name" value="SUBTILISIN"/>
</dbReference>
<keyword evidence="6" id="KW-0732">Signal</keyword>
<evidence type="ECO:0000313" key="8">
    <source>
        <dbReference type="EMBL" id="SDP45800.1"/>
    </source>
</evidence>
<dbReference type="PANTHER" id="PTHR43806:SF11">
    <property type="entry name" value="CEREVISIN-RELATED"/>
    <property type="match status" value="1"/>
</dbReference>
<feature type="active site" description="Charge relay system" evidence="5">
    <location>
        <position position="239"/>
    </location>
</feature>
<proteinExistence type="inferred from homology"/>
<dbReference type="InterPro" id="IPR000209">
    <property type="entry name" value="Peptidase_S8/S53_dom"/>
</dbReference>
<feature type="chain" id="PRO_5011569660" evidence="6">
    <location>
        <begin position="26"/>
        <end position="456"/>
    </location>
</feature>
<name>A0A1H0SW41_9BURK</name>
<keyword evidence="3 5" id="KW-0378">Hydrolase</keyword>
<evidence type="ECO:0000259" key="7">
    <source>
        <dbReference type="Pfam" id="PF00082"/>
    </source>
</evidence>
<evidence type="ECO:0000256" key="3">
    <source>
        <dbReference type="ARBA" id="ARBA00022801"/>
    </source>
</evidence>
<evidence type="ECO:0000256" key="4">
    <source>
        <dbReference type="ARBA" id="ARBA00022825"/>
    </source>
</evidence>
<evidence type="ECO:0000256" key="6">
    <source>
        <dbReference type="SAM" id="SignalP"/>
    </source>
</evidence>
<dbReference type="Pfam" id="PF00082">
    <property type="entry name" value="Peptidase_S8"/>
    <property type="match status" value="1"/>
</dbReference>
<sequence length="456" mass="47164">MKRAVTRAAASLCRPALLPALALLAACAGPVPGTVDTPSSPTAATAAQAADRAMREDSSRYVIVALANPLQRVPVRAATSLAGYGAPPRYTTGMHAATLVEQIAREHGLAQAEAWPIPSLNVHCIVFRILGSRPREEVLAALAKDARIALAQPLQDFSVQAQPAADASAVAYNDPYAPLQRGFIGMSAAQAHRTTTGLGTHIAVIDTGAQTGHPDLQGRILETHNVVDDDAGAFQKDRHGTEVLGIMAATGNNLQGIVGMAPGARFSLYKACWYPAQPPGGGARCNSFTLAKALVAVMSSDARIVNMSLGGPSDPLLGQLLAQLIGQGRIIVAAVPSGGQRSGFPAGVPGVLAVDSADAAPHASSTDGVLLAPGRDILTLQPQGRYDFATGSSMAAAHVSGMVALLQSVEPRLDRDTIERLLLRSEVQDGTQPLMVNAERALASLSSSSTARFAAR</sequence>
<protein>
    <submittedName>
        <fullName evidence="8">Subtilase family protein</fullName>
    </submittedName>
</protein>
<dbReference type="PROSITE" id="PS51257">
    <property type="entry name" value="PROKAR_LIPOPROTEIN"/>
    <property type="match status" value="1"/>
</dbReference>
<feature type="domain" description="Peptidase S8/S53" evidence="7">
    <location>
        <begin position="199"/>
        <end position="426"/>
    </location>
</feature>
<organism evidence="8 9">
    <name type="scientific">Paracidovorax cattleyae</name>
    <dbReference type="NCBI Taxonomy" id="80868"/>
    <lineage>
        <taxon>Bacteria</taxon>
        <taxon>Pseudomonadati</taxon>
        <taxon>Pseudomonadota</taxon>
        <taxon>Betaproteobacteria</taxon>
        <taxon>Burkholderiales</taxon>
        <taxon>Comamonadaceae</taxon>
        <taxon>Paracidovorax</taxon>
    </lineage>
</organism>
<dbReference type="InterPro" id="IPR034067">
    <property type="entry name" value="Serine_protease_KerA-like_dom"/>
</dbReference>
<dbReference type="RefSeq" id="WP_092834812.1">
    <property type="nucleotide sequence ID" value="NZ_CP028290.1"/>
</dbReference>
<dbReference type="InterPro" id="IPR036852">
    <property type="entry name" value="Peptidase_S8/S53_dom_sf"/>
</dbReference>
<dbReference type="PANTHER" id="PTHR43806">
    <property type="entry name" value="PEPTIDASE S8"/>
    <property type="match status" value="1"/>
</dbReference>
<dbReference type="AlphaFoldDB" id="A0A1H0SW41"/>
<keyword evidence="2 5" id="KW-0645">Protease</keyword>
<dbReference type="OrthoDB" id="9790784at2"/>
<keyword evidence="4 5" id="KW-0720">Serine protease</keyword>
<dbReference type="CDD" id="cd07492">
    <property type="entry name" value="Peptidases_S8_8"/>
    <property type="match status" value="1"/>
</dbReference>
<dbReference type="Gene3D" id="3.40.50.200">
    <property type="entry name" value="Peptidase S8/S53 domain"/>
    <property type="match status" value="1"/>
</dbReference>
<dbReference type="SUPFAM" id="SSF52743">
    <property type="entry name" value="Subtilisin-like"/>
    <property type="match status" value="1"/>
</dbReference>
<dbReference type="GO" id="GO:0004252">
    <property type="term" value="F:serine-type endopeptidase activity"/>
    <property type="evidence" value="ECO:0007669"/>
    <property type="project" value="UniProtKB-UniRule"/>
</dbReference>
<dbReference type="InterPro" id="IPR015500">
    <property type="entry name" value="Peptidase_S8_subtilisin-rel"/>
</dbReference>
<dbReference type="EMBL" id="FNJL01000013">
    <property type="protein sequence ID" value="SDP45800.1"/>
    <property type="molecule type" value="Genomic_DNA"/>
</dbReference>
<dbReference type="GO" id="GO:0006508">
    <property type="term" value="P:proteolysis"/>
    <property type="evidence" value="ECO:0007669"/>
    <property type="project" value="UniProtKB-KW"/>
</dbReference>
<dbReference type="Proteomes" id="UP000199317">
    <property type="component" value="Unassembled WGS sequence"/>
</dbReference>
<feature type="signal peptide" evidence="6">
    <location>
        <begin position="1"/>
        <end position="25"/>
    </location>
</feature>
<gene>
    <name evidence="8" type="ORF">SAMN04489708_11394</name>
</gene>
<evidence type="ECO:0000256" key="1">
    <source>
        <dbReference type="ARBA" id="ARBA00011073"/>
    </source>
</evidence>
<reference evidence="9" key="1">
    <citation type="submission" date="2016-10" db="EMBL/GenBank/DDBJ databases">
        <authorList>
            <person name="Varghese N."/>
            <person name="Submissions S."/>
        </authorList>
    </citation>
    <scope>NUCLEOTIDE SEQUENCE [LARGE SCALE GENOMIC DNA]</scope>
    <source>
        <strain evidence="9">DSM 17101</strain>
    </source>
</reference>
<keyword evidence="9" id="KW-1185">Reference proteome</keyword>
<dbReference type="PROSITE" id="PS51892">
    <property type="entry name" value="SUBTILASE"/>
    <property type="match status" value="1"/>
</dbReference>
<feature type="active site" description="Charge relay system" evidence="5">
    <location>
        <position position="206"/>
    </location>
</feature>
<evidence type="ECO:0000256" key="2">
    <source>
        <dbReference type="ARBA" id="ARBA00022670"/>
    </source>
</evidence>
<evidence type="ECO:0000313" key="9">
    <source>
        <dbReference type="Proteomes" id="UP000199317"/>
    </source>
</evidence>
<evidence type="ECO:0000256" key="5">
    <source>
        <dbReference type="PROSITE-ProRule" id="PRU01240"/>
    </source>
</evidence>
<accession>A0A1H0SW41</accession>
<dbReference type="InterPro" id="IPR050131">
    <property type="entry name" value="Peptidase_S8_subtilisin-like"/>
</dbReference>